<comment type="similarity">
    <text evidence="1">Belongs to the methyltransferase superfamily. L-isoaspartyl/D-aspartyl protein methyltransferase family.</text>
</comment>
<dbReference type="CDD" id="cd02440">
    <property type="entry name" value="AdoMet_MTases"/>
    <property type="match status" value="1"/>
</dbReference>
<dbReference type="EMBL" id="AP018560">
    <property type="protein sequence ID" value="BBD80740.1"/>
    <property type="molecule type" value="Genomic_DNA"/>
</dbReference>
<evidence type="ECO:0000256" key="2">
    <source>
        <dbReference type="ARBA" id="ARBA00013346"/>
    </source>
</evidence>
<dbReference type="Pfam" id="PF01135">
    <property type="entry name" value="PCMT"/>
    <property type="match status" value="1"/>
</dbReference>
<reference evidence="5" key="1">
    <citation type="submission" date="2018-04" db="EMBL/GenBank/DDBJ databases">
        <authorList>
            <person name="Watanabe M."/>
            <person name="Kojima H."/>
        </authorList>
    </citation>
    <scope>NUCLEOTIDE SEQUENCE [LARGE SCALE GENOMIC DNA]</scope>
    <source>
        <strain evidence="5">Dysh456</strain>
    </source>
</reference>
<dbReference type="AlphaFoldDB" id="A0A2Z6E6I5"/>
<evidence type="ECO:0000256" key="1">
    <source>
        <dbReference type="ARBA" id="ARBA00005369"/>
    </source>
</evidence>
<keyword evidence="4" id="KW-0808">Transferase</keyword>
<dbReference type="KEGG" id="rbd:ALSL_2114"/>
<evidence type="ECO:0000256" key="3">
    <source>
        <dbReference type="ARBA" id="ARBA00030757"/>
    </source>
</evidence>
<dbReference type="Proteomes" id="UP000270530">
    <property type="component" value="Chromosome"/>
</dbReference>
<dbReference type="GO" id="GO:0032259">
    <property type="term" value="P:methylation"/>
    <property type="evidence" value="ECO:0007669"/>
    <property type="project" value="UniProtKB-KW"/>
</dbReference>
<organism evidence="4 5">
    <name type="scientific">Aerosticca soli</name>
    <dbReference type="NCBI Taxonomy" id="2010829"/>
    <lineage>
        <taxon>Bacteria</taxon>
        <taxon>Pseudomonadati</taxon>
        <taxon>Pseudomonadota</taxon>
        <taxon>Gammaproteobacteria</taxon>
        <taxon>Lysobacterales</taxon>
        <taxon>Rhodanobacteraceae</taxon>
        <taxon>Aerosticca</taxon>
    </lineage>
</organism>
<proteinExistence type="inferred from homology"/>
<dbReference type="InterPro" id="IPR000682">
    <property type="entry name" value="PCMT"/>
</dbReference>
<dbReference type="OrthoDB" id="9810066at2"/>
<dbReference type="GO" id="GO:0004719">
    <property type="term" value="F:protein-L-isoaspartate (D-aspartate) O-methyltransferase activity"/>
    <property type="evidence" value="ECO:0007669"/>
    <property type="project" value="InterPro"/>
</dbReference>
<dbReference type="SUPFAM" id="SSF53335">
    <property type="entry name" value="S-adenosyl-L-methionine-dependent methyltransferases"/>
    <property type="match status" value="1"/>
</dbReference>
<sequence>MAMNFEQARQNMVENQVRPWEVFDARVLDVLKRVHREDFVPPALRNLAFADVCLPLGHGEVMMKPVLEGRILQALSLTPDDRVLEVGTGSGFLTACLAHLAGHVTSIDLHADFIDAAAARLAAAGVRNVELVLGEAVREWQPNGHFDAIVLTGAVYRIPPRYLEWLAPGDRLLAICGESPVQQVVLLTQGDDRLLRETSLLETDLPYLRHAEPPRRFEL</sequence>
<evidence type="ECO:0000313" key="5">
    <source>
        <dbReference type="Proteomes" id="UP000270530"/>
    </source>
</evidence>
<dbReference type="PANTHER" id="PTHR11579:SF18">
    <property type="entry name" value="PROTEIN-L-ISOASPARTATE O-METHYLTRANSFERASE"/>
    <property type="match status" value="1"/>
</dbReference>
<gene>
    <name evidence="4" type="ORF">ALSL_2114</name>
</gene>
<dbReference type="GO" id="GO:0005737">
    <property type="term" value="C:cytoplasm"/>
    <property type="evidence" value="ECO:0007669"/>
    <property type="project" value="TreeGrafter"/>
</dbReference>
<name>A0A2Z6E6I5_9GAMM</name>
<dbReference type="PANTHER" id="PTHR11579">
    <property type="entry name" value="PROTEIN-L-ISOASPARTATE O-METHYLTRANSFERASE"/>
    <property type="match status" value="1"/>
</dbReference>
<accession>A0A2Z6E6I5</accession>
<dbReference type="InterPro" id="IPR029063">
    <property type="entry name" value="SAM-dependent_MTases_sf"/>
</dbReference>
<protein>
    <recommendedName>
        <fullName evidence="2">Protein-L-isoaspartate O-methyltransferase</fullName>
    </recommendedName>
    <alternativeName>
        <fullName evidence="3">Protein L-isoaspartyl methyltransferase</fullName>
    </alternativeName>
</protein>
<dbReference type="RefSeq" id="WP_126538949.1">
    <property type="nucleotide sequence ID" value="NZ_AP018560.1"/>
</dbReference>
<reference evidence="5" key="2">
    <citation type="submission" date="2018-06" db="EMBL/GenBank/DDBJ databases">
        <title>Genome sequence of Rhodanobacteraceae bacterium strain Dysh456.</title>
        <authorList>
            <person name="Fukui M."/>
        </authorList>
    </citation>
    <scope>NUCLEOTIDE SEQUENCE [LARGE SCALE GENOMIC DNA]</scope>
    <source>
        <strain evidence="5">Dysh456</strain>
    </source>
</reference>
<keyword evidence="5" id="KW-1185">Reference proteome</keyword>
<evidence type="ECO:0000313" key="4">
    <source>
        <dbReference type="EMBL" id="BBD80740.1"/>
    </source>
</evidence>
<dbReference type="Gene3D" id="3.40.50.150">
    <property type="entry name" value="Vaccinia Virus protein VP39"/>
    <property type="match status" value="1"/>
</dbReference>
<keyword evidence="4" id="KW-0489">Methyltransferase</keyword>